<reference evidence="1 2" key="1">
    <citation type="submission" date="2018-10" db="EMBL/GenBank/DDBJ databases">
        <title>Phylogenomics of Brevibacillus.</title>
        <authorList>
            <person name="Dunlap C."/>
        </authorList>
    </citation>
    <scope>NUCLEOTIDE SEQUENCE [LARGE SCALE GENOMIC DNA]</scope>
    <source>
        <strain evidence="1 2">DSM 100115</strain>
    </source>
</reference>
<dbReference type="EMBL" id="RHHS01000013">
    <property type="protein sequence ID" value="RNB59394.1"/>
    <property type="molecule type" value="Genomic_DNA"/>
</dbReference>
<gene>
    <name evidence="1" type="ORF">EDM57_04430</name>
</gene>
<dbReference type="Proteomes" id="UP000268829">
    <property type="component" value="Unassembled WGS sequence"/>
</dbReference>
<dbReference type="AlphaFoldDB" id="A0A3M8B7H5"/>
<protein>
    <recommendedName>
        <fullName evidence="3">Cthe-2314-like HEPN domain-containing protein</fullName>
    </recommendedName>
</protein>
<name>A0A3M8B7H5_9BACL</name>
<proteinExistence type="predicted"/>
<keyword evidence="2" id="KW-1185">Reference proteome</keyword>
<accession>A0A3M8B7H5</accession>
<comment type="caution">
    <text evidence="1">The sequence shown here is derived from an EMBL/GenBank/DDBJ whole genome shotgun (WGS) entry which is preliminary data.</text>
</comment>
<dbReference type="RefSeq" id="WP_122903561.1">
    <property type="nucleotide sequence ID" value="NZ_RHHS01000013.1"/>
</dbReference>
<evidence type="ECO:0008006" key="3">
    <source>
        <dbReference type="Google" id="ProtNLM"/>
    </source>
</evidence>
<sequence>MRIRGFLHVAARFKLDTLRKFVDDTERNIDFDTQSLINRLEQEASELNEEDQAEYWDYNIDRVHELEKDYPNILRYSILVSCYSTLEKTLVDLHHRLKNAGAPLRKLNHRSLNNLSIIAKVEYCFNNDLSITALSSSKEWGKILHYNKIRNTIVHDLGRVYDYENTSLPEVVAVNQTDFVSFNHLGEIILEKDFSFMLIKDIENFLDLTFEVVYKYRKANSISGVL</sequence>
<dbReference type="OrthoDB" id="2667093at2"/>
<organism evidence="1 2">
    <name type="scientific">Brevibacillus gelatini</name>
    <dbReference type="NCBI Taxonomy" id="1655277"/>
    <lineage>
        <taxon>Bacteria</taxon>
        <taxon>Bacillati</taxon>
        <taxon>Bacillota</taxon>
        <taxon>Bacilli</taxon>
        <taxon>Bacillales</taxon>
        <taxon>Paenibacillaceae</taxon>
        <taxon>Brevibacillus</taxon>
    </lineage>
</organism>
<evidence type="ECO:0000313" key="1">
    <source>
        <dbReference type="EMBL" id="RNB59394.1"/>
    </source>
</evidence>
<evidence type="ECO:0000313" key="2">
    <source>
        <dbReference type="Proteomes" id="UP000268829"/>
    </source>
</evidence>